<keyword evidence="1 4" id="KW-0489">Methyltransferase</keyword>
<evidence type="ECO:0000313" key="5">
    <source>
        <dbReference type="Proteomes" id="UP000776252"/>
    </source>
</evidence>
<dbReference type="GO" id="GO:0008168">
    <property type="term" value="F:methyltransferase activity"/>
    <property type="evidence" value="ECO:0007669"/>
    <property type="project" value="UniProtKB-KW"/>
</dbReference>
<evidence type="ECO:0000256" key="2">
    <source>
        <dbReference type="ARBA" id="ARBA00022679"/>
    </source>
</evidence>
<keyword evidence="2" id="KW-0808">Transferase</keyword>
<protein>
    <submittedName>
        <fullName evidence="4">DNA cytosine methyltransferase</fullName>
    </submittedName>
</protein>
<sequence length="142" mass="16265">MLNASYFFVLTEIYNHTKTSSRQIAISRFRQLTEGQNFHNLKKENQSTYANPKRTQDTIYKRLKYDTQCGTVVNVRKSMCIHPKVDRVLSIREAARLQSFPHSYIFKGTKDAQYQQVGNAVPPLLGKAIAEAVLEVLEGKNI</sequence>
<dbReference type="PROSITE" id="PS00095">
    <property type="entry name" value="C5_MTASE_2"/>
    <property type="match status" value="1"/>
</dbReference>
<comment type="caution">
    <text evidence="4">The sequence shown here is derived from an EMBL/GenBank/DDBJ whole genome shotgun (WGS) entry which is preliminary data.</text>
</comment>
<gene>
    <name evidence="4" type="ORF">KPL37_19055</name>
</gene>
<dbReference type="InterPro" id="IPR031303">
    <property type="entry name" value="C5_meth_CS"/>
</dbReference>
<dbReference type="RefSeq" id="WP_216151652.1">
    <property type="nucleotide sequence ID" value="NZ_JAHLDV010000104.1"/>
</dbReference>
<keyword evidence="3" id="KW-0949">S-adenosyl-L-methionine</keyword>
<dbReference type="EMBL" id="JAHLDV010000104">
    <property type="protein sequence ID" value="MBU3161787.1"/>
    <property type="molecule type" value="Genomic_DNA"/>
</dbReference>
<name>A0ABS6BYT1_9CLOT</name>
<dbReference type="InterPro" id="IPR001525">
    <property type="entry name" value="C5_MeTfrase"/>
</dbReference>
<dbReference type="PANTHER" id="PTHR10629:SF52">
    <property type="entry name" value="DNA (CYTOSINE-5)-METHYLTRANSFERASE 1"/>
    <property type="match status" value="1"/>
</dbReference>
<dbReference type="Proteomes" id="UP000776252">
    <property type="component" value="Unassembled WGS sequence"/>
</dbReference>
<reference evidence="4 5" key="1">
    <citation type="submission" date="2021-06" db="EMBL/GenBank/DDBJ databases">
        <title>Clostridia strains as spoilage organisms.</title>
        <authorList>
            <person name="Wambui J."/>
            <person name="Stephan R."/>
            <person name="Stevens M.J.A."/>
        </authorList>
    </citation>
    <scope>NUCLEOTIDE SEQUENCE [LARGE SCALE GENOMIC DNA]</scope>
    <source>
        <strain evidence="4 5">DSM 14204</strain>
    </source>
</reference>
<proteinExistence type="predicted"/>
<dbReference type="PANTHER" id="PTHR10629">
    <property type="entry name" value="CYTOSINE-SPECIFIC METHYLTRANSFERASE"/>
    <property type="match status" value="1"/>
</dbReference>
<organism evidence="4 5">
    <name type="scientific">Clostridium frigoris</name>
    <dbReference type="NCBI Taxonomy" id="205327"/>
    <lineage>
        <taxon>Bacteria</taxon>
        <taxon>Bacillati</taxon>
        <taxon>Bacillota</taxon>
        <taxon>Clostridia</taxon>
        <taxon>Eubacteriales</taxon>
        <taxon>Clostridiaceae</taxon>
        <taxon>Clostridium</taxon>
    </lineage>
</organism>
<accession>A0ABS6BYT1</accession>
<dbReference type="GO" id="GO:0032259">
    <property type="term" value="P:methylation"/>
    <property type="evidence" value="ECO:0007669"/>
    <property type="project" value="UniProtKB-KW"/>
</dbReference>
<evidence type="ECO:0000256" key="3">
    <source>
        <dbReference type="ARBA" id="ARBA00022691"/>
    </source>
</evidence>
<evidence type="ECO:0000256" key="1">
    <source>
        <dbReference type="ARBA" id="ARBA00022603"/>
    </source>
</evidence>
<keyword evidence="5" id="KW-1185">Reference proteome</keyword>
<dbReference type="InterPro" id="IPR050390">
    <property type="entry name" value="C5-Methyltransferase"/>
</dbReference>
<dbReference type="Pfam" id="PF00145">
    <property type="entry name" value="DNA_methylase"/>
    <property type="match status" value="1"/>
</dbReference>
<evidence type="ECO:0000313" key="4">
    <source>
        <dbReference type="EMBL" id="MBU3161787.1"/>
    </source>
</evidence>